<organism evidence="1 2">
    <name type="scientific">Solanum commersonii</name>
    <name type="common">Commerson's wild potato</name>
    <name type="synonym">Commerson's nightshade</name>
    <dbReference type="NCBI Taxonomy" id="4109"/>
    <lineage>
        <taxon>Eukaryota</taxon>
        <taxon>Viridiplantae</taxon>
        <taxon>Streptophyta</taxon>
        <taxon>Embryophyta</taxon>
        <taxon>Tracheophyta</taxon>
        <taxon>Spermatophyta</taxon>
        <taxon>Magnoliopsida</taxon>
        <taxon>eudicotyledons</taxon>
        <taxon>Gunneridae</taxon>
        <taxon>Pentapetalae</taxon>
        <taxon>asterids</taxon>
        <taxon>lamiids</taxon>
        <taxon>Solanales</taxon>
        <taxon>Solanaceae</taxon>
        <taxon>Solanoideae</taxon>
        <taxon>Solaneae</taxon>
        <taxon>Solanum</taxon>
    </lineage>
</organism>
<gene>
    <name evidence="1" type="ORF">H5410_002840</name>
</gene>
<protein>
    <submittedName>
        <fullName evidence="1">Uncharacterized protein</fullName>
    </submittedName>
</protein>
<name>A0A9J6B3C9_SOLCO</name>
<evidence type="ECO:0000313" key="1">
    <source>
        <dbReference type="EMBL" id="KAG5631123.1"/>
    </source>
</evidence>
<keyword evidence="2" id="KW-1185">Reference proteome</keyword>
<dbReference type="EMBL" id="JACXVP010000001">
    <property type="protein sequence ID" value="KAG5631123.1"/>
    <property type="molecule type" value="Genomic_DNA"/>
</dbReference>
<accession>A0A9J6B3C9</accession>
<dbReference type="Proteomes" id="UP000824120">
    <property type="component" value="Chromosome 1"/>
</dbReference>
<feature type="non-terminal residue" evidence="1">
    <location>
        <position position="109"/>
    </location>
</feature>
<proteinExistence type="predicted"/>
<reference evidence="1 2" key="1">
    <citation type="submission" date="2020-09" db="EMBL/GenBank/DDBJ databases">
        <title>De no assembly of potato wild relative species, Solanum commersonii.</title>
        <authorList>
            <person name="Cho K."/>
        </authorList>
    </citation>
    <scope>NUCLEOTIDE SEQUENCE [LARGE SCALE GENOMIC DNA]</scope>
    <source>
        <strain evidence="1">LZ3.2</strain>
        <tissue evidence="1">Leaf</tissue>
    </source>
</reference>
<dbReference type="AlphaFoldDB" id="A0A9J6B3C9"/>
<evidence type="ECO:0000313" key="2">
    <source>
        <dbReference type="Proteomes" id="UP000824120"/>
    </source>
</evidence>
<sequence>RSNFVFEKGPFVLSGSNWPRSIIFSINGDDCVEDVTDILGCEVDKFPTIYLGLLLRAKRKDKSSGKWFGLGTSIVELKRNWIPLEDSFYKMERQMKGELRIEVAGGYWR</sequence>
<comment type="caution">
    <text evidence="1">The sequence shown here is derived from an EMBL/GenBank/DDBJ whole genome shotgun (WGS) entry which is preliminary data.</text>
</comment>